<evidence type="ECO:0000313" key="2">
    <source>
        <dbReference type="EMBL" id="RJO71038.1"/>
    </source>
</evidence>
<accession>A0A3A4JPR1</accession>
<keyword evidence="1" id="KW-0812">Transmembrane</keyword>
<feature type="transmembrane region" description="Helical" evidence="1">
    <location>
        <begin position="158"/>
        <end position="176"/>
    </location>
</feature>
<protein>
    <submittedName>
        <fullName evidence="2">VUT family protein</fullName>
    </submittedName>
</protein>
<feature type="transmembrane region" description="Helical" evidence="1">
    <location>
        <begin position="43"/>
        <end position="64"/>
    </location>
</feature>
<feature type="transmembrane region" description="Helical" evidence="1">
    <location>
        <begin position="20"/>
        <end position="37"/>
    </location>
</feature>
<dbReference type="InterPro" id="IPR003744">
    <property type="entry name" value="YhhQ"/>
</dbReference>
<organism evidence="2 3">
    <name type="scientific">Nocardia panacis</name>
    <dbReference type="NCBI Taxonomy" id="2340916"/>
    <lineage>
        <taxon>Bacteria</taxon>
        <taxon>Bacillati</taxon>
        <taxon>Actinomycetota</taxon>
        <taxon>Actinomycetes</taxon>
        <taxon>Mycobacteriales</taxon>
        <taxon>Nocardiaceae</taxon>
        <taxon>Nocardia</taxon>
    </lineage>
</organism>
<reference evidence="2 3" key="1">
    <citation type="submission" date="2018-09" db="EMBL/GenBank/DDBJ databases">
        <title>YIM PH21274 draft genome.</title>
        <authorList>
            <person name="Miao C."/>
        </authorList>
    </citation>
    <scope>NUCLEOTIDE SEQUENCE [LARGE SCALE GENOMIC DNA]</scope>
    <source>
        <strain evidence="2 3">YIM PH 21724</strain>
    </source>
</reference>
<comment type="caution">
    <text evidence="2">The sequence shown here is derived from an EMBL/GenBank/DDBJ whole genome shotgun (WGS) entry which is preliminary data.</text>
</comment>
<feature type="transmembrane region" description="Helical" evidence="1">
    <location>
        <begin position="125"/>
        <end position="146"/>
    </location>
</feature>
<evidence type="ECO:0000313" key="3">
    <source>
        <dbReference type="Proteomes" id="UP000266677"/>
    </source>
</evidence>
<keyword evidence="1" id="KW-1133">Transmembrane helix</keyword>
<proteinExistence type="predicted"/>
<keyword evidence="3" id="KW-1185">Reference proteome</keyword>
<dbReference type="OrthoDB" id="9155154at2"/>
<evidence type="ECO:0000256" key="1">
    <source>
        <dbReference type="SAM" id="Phobius"/>
    </source>
</evidence>
<dbReference type="EMBL" id="QZFU01000036">
    <property type="protein sequence ID" value="RJO71038.1"/>
    <property type="molecule type" value="Genomic_DNA"/>
</dbReference>
<keyword evidence="1" id="KW-0472">Membrane</keyword>
<name>A0A3A4JPR1_9NOCA</name>
<dbReference type="AlphaFoldDB" id="A0A3A4JPR1"/>
<feature type="transmembrane region" description="Helical" evidence="1">
    <location>
        <begin position="98"/>
        <end position="118"/>
    </location>
</feature>
<dbReference type="Pfam" id="PF02592">
    <property type="entry name" value="Vut_1"/>
    <property type="match status" value="1"/>
</dbReference>
<sequence length="180" mass="18948">MTETARRRYVTAPRRPMPAGLVVLAYLGAVVAANWLIERFGVVPVGFGLSGPAGVFLVGPALVLRDGVQYLWGKPVALLTLAVGAVLSYFVAGPEVATASAVAFAVSELADFVVFTWLAPRWTRAVLFGGIAGALLDSILFLYIAFGSLAFLPGQVLGKVYGVALAALIIGARRAWSARR</sequence>
<feature type="transmembrane region" description="Helical" evidence="1">
    <location>
        <begin position="76"/>
        <end position="92"/>
    </location>
</feature>
<gene>
    <name evidence="2" type="ORF">D5S18_27090</name>
</gene>
<dbReference type="Proteomes" id="UP000266677">
    <property type="component" value="Unassembled WGS sequence"/>
</dbReference>